<evidence type="ECO:0000313" key="7">
    <source>
        <dbReference type="Proteomes" id="UP000193560"/>
    </source>
</evidence>
<comment type="caution">
    <text evidence="6">The sequence shown here is derived from an EMBL/GenBank/DDBJ whole genome shotgun (WGS) entry which is preliminary data.</text>
</comment>
<dbReference type="InterPro" id="IPR010829">
    <property type="entry name" value="Cerato-platanin"/>
</dbReference>
<feature type="compositionally biased region" description="Basic residues" evidence="4">
    <location>
        <begin position="227"/>
        <end position="263"/>
    </location>
</feature>
<dbReference type="GO" id="GO:0005576">
    <property type="term" value="C:extracellular region"/>
    <property type="evidence" value="ECO:0007669"/>
    <property type="project" value="UniProtKB-SubCell"/>
</dbReference>
<feature type="compositionally biased region" description="Low complexity" evidence="4">
    <location>
        <begin position="138"/>
        <end position="155"/>
    </location>
</feature>
<evidence type="ECO:0000256" key="3">
    <source>
        <dbReference type="ARBA" id="ARBA00022525"/>
    </source>
</evidence>
<sequence length="263" mass="28157">MKSAVFGITLLASFLSFVPVRAILSGSGKITPQDYIGLPADALKTNPPACGMPYATLDLSRITAVQALDSKADCNKCIKVVNTKNKKFIYALAVDLGGAGLDLSIPSFKELFGQQYDASPATWSETDYSNCAGIYSKGGNSSSSSKVSTTPNKSTSHARVTSKTSSHLRPTTTKIKSSIHTRPTSTKTKSSGHGRPTTSIKTKAPGHGRHTTTKTKSASRGHPTATKSKRPGHRCSSRKNKNKHHPKKASTAGRRKQQKKHQH</sequence>
<name>A0A1X2INC5_9FUNG</name>
<evidence type="ECO:0000256" key="4">
    <source>
        <dbReference type="SAM" id="MobiDB-lite"/>
    </source>
</evidence>
<feature type="region of interest" description="Disordered" evidence="4">
    <location>
        <begin position="138"/>
        <end position="263"/>
    </location>
</feature>
<evidence type="ECO:0008006" key="8">
    <source>
        <dbReference type="Google" id="ProtNLM"/>
    </source>
</evidence>
<gene>
    <name evidence="6" type="ORF">BCR42DRAFT_409977</name>
</gene>
<feature type="signal peptide" evidence="5">
    <location>
        <begin position="1"/>
        <end position="22"/>
    </location>
</feature>
<feature type="compositionally biased region" description="Basic residues" evidence="4">
    <location>
        <begin position="204"/>
        <end position="219"/>
    </location>
</feature>
<keyword evidence="3" id="KW-0964">Secreted</keyword>
<accession>A0A1X2INC5</accession>
<dbReference type="CDD" id="cd22778">
    <property type="entry name" value="DPBB_CEPL-like"/>
    <property type="match status" value="1"/>
</dbReference>
<dbReference type="EMBL" id="MCGE01000007">
    <property type="protein sequence ID" value="ORZ19533.1"/>
    <property type="molecule type" value="Genomic_DNA"/>
</dbReference>
<proteinExistence type="inferred from homology"/>
<dbReference type="SUPFAM" id="SSF50685">
    <property type="entry name" value="Barwin-like endoglucanases"/>
    <property type="match status" value="1"/>
</dbReference>
<dbReference type="Gene3D" id="2.40.40.10">
    <property type="entry name" value="RlpA-like domain"/>
    <property type="match status" value="1"/>
</dbReference>
<evidence type="ECO:0000313" key="6">
    <source>
        <dbReference type="EMBL" id="ORZ19533.1"/>
    </source>
</evidence>
<evidence type="ECO:0000256" key="2">
    <source>
        <dbReference type="ARBA" id="ARBA00010421"/>
    </source>
</evidence>
<dbReference type="InterPro" id="IPR036908">
    <property type="entry name" value="RlpA-like_sf"/>
</dbReference>
<evidence type="ECO:0000256" key="5">
    <source>
        <dbReference type="SAM" id="SignalP"/>
    </source>
</evidence>
<dbReference type="Proteomes" id="UP000193560">
    <property type="component" value="Unassembled WGS sequence"/>
</dbReference>
<evidence type="ECO:0000256" key="1">
    <source>
        <dbReference type="ARBA" id="ARBA00004613"/>
    </source>
</evidence>
<keyword evidence="5" id="KW-0732">Signal</keyword>
<feature type="chain" id="PRO_5013253559" description="Cerato-platanin-domain-containing protein" evidence="5">
    <location>
        <begin position="23"/>
        <end position="263"/>
    </location>
</feature>
<organism evidence="6 7">
    <name type="scientific">Absidia repens</name>
    <dbReference type="NCBI Taxonomy" id="90262"/>
    <lineage>
        <taxon>Eukaryota</taxon>
        <taxon>Fungi</taxon>
        <taxon>Fungi incertae sedis</taxon>
        <taxon>Mucoromycota</taxon>
        <taxon>Mucoromycotina</taxon>
        <taxon>Mucoromycetes</taxon>
        <taxon>Mucorales</taxon>
        <taxon>Cunninghamellaceae</taxon>
        <taxon>Absidia</taxon>
    </lineage>
</organism>
<comment type="subcellular location">
    <subcellularLocation>
        <location evidence="1">Secreted</location>
    </subcellularLocation>
</comment>
<protein>
    <recommendedName>
        <fullName evidence="8">Cerato-platanin-domain-containing protein</fullName>
    </recommendedName>
</protein>
<keyword evidence="7" id="KW-1185">Reference proteome</keyword>
<dbReference type="AlphaFoldDB" id="A0A1X2INC5"/>
<reference evidence="6 7" key="1">
    <citation type="submission" date="2016-07" db="EMBL/GenBank/DDBJ databases">
        <title>Pervasive Adenine N6-methylation of Active Genes in Fungi.</title>
        <authorList>
            <consortium name="DOE Joint Genome Institute"/>
            <person name="Mondo S.J."/>
            <person name="Dannebaum R.O."/>
            <person name="Kuo R.C."/>
            <person name="Labutti K."/>
            <person name="Haridas S."/>
            <person name="Kuo A."/>
            <person name="Salamov A."/>
            <person name="Ahrendt S.R."/>
            <person name="Lipzen A."/>
            <person name="Sullivan W."/>
            <person name="Andreopoulos W.B."/>
            <person name="Clum A."/>
            <person name="Lindquist E."/>
            <person name="Daum C."/>
            <person name="Ramamoorthy G.K."/>
            <person name="Gryganskyi A."/>
            <person name="Culley D."/>
            <person name="Magnuson J.K."/>
            <person name="James T.Y."/>
            <person name="O'Malley M.A."/>
            <person name="Stajich J.E."/>
            <person name="Spatafora J.W."/>
            <person name="Visel A."/>
            <person name="Grigoriev I.V."/>
        </authorList>
    </citation>
    <scope>NUCLEOTIDE SEQUENCE [LARGE SCALE GENOMIC DNA]</scope>
    <source>
        <strain evidence="6 7">NRRL 1336</strain>
    </source>
</reference>
<comment type="similarity">
    <text evidence="2">Belongs to the cerato-platanin family.</text>
</comment>
<dbReference type="OrthoDB" id="5561496at2759"/>
<feature type="compositionally biased region" description="Polar residues" evidence="4">
    <location>
        <begin position="157"/>
        <end position="201"/>
    </location>
</feature>